<proteinExistence type="predicted"/>
<dbReference type="EMBL" id="CADCUC010000374">
    <property type="protein sequence ID" value="CAA9339759.1"/>
    <property type="molecule type" value="Genomic_DNA"/>
</dbReference>
<organism evidence="2">
    <name type="scientific">uncultured Microvirga sp</name>
    <dbReference type="NCBI Taxonomy" id="412392"/>
    <lineage>
        <taxon>Bacteria</taxon>
        <taxon>Pseudomonadati</taxon>
        <taxon>Pseudomonadota</taxon>
        <taxon>Alphaproteobacteria</taxon>
        <taxon>Hyphomicrobiales</taxon>
        <taxon>Methylobacteriaceae</taxon>
        <taxon>Microvirga</taxon>
        <taxon>environmental samples</taxon>
    </lineage>
</organism>
<feature type="region of interest" description="Disordered" evidence="1">
    <location>
        <begin position="1"/>
        <end position="142"/>
    </location>
</feature>
<feature type="compositionally biased region" description="Basic and acidic residues" evidence="1">
    <location>
        <begin position="95"/>
        <end position="114"/>
    </location>
</feature>
<evidence type="ECO:0000313" key="2">
    <source>
        <dbReference type="EMBL" id="CAA9339759.1"/>
    </source>
</evidence>
<dbReference type="AlphaFoldDB" id="A0A6J4LR29"/>
<feature type="non-terminal residue" evidence="2">
    <location>
        <position position="142"/>
    </location>
</feature>
<name>A0A6J4LR29_9HYPH</name>
<feature type="compositionally biased region" description="Low complexity" evidence="1">
    <location>
        <begin position="23"/>
        <end position="44"/>
    </location>
</feature>
<evidence type="ECO:0000256" key="1">
    <source>
        <dbReference type="SAM" id="MobiDB-lite"/>
    </source>
</evidence>
<sequence>DLERGVHRPARVPPRRGLHPPDGVAGAAQVRRAGTRSRAPPCARAPRDDVLDPDRRRAGADRPRSRGRPGRRRRRDRRRDASRAGRRPAAAELHAAGEEDGRAVRNAAHDREQDPPPPADAGAISRALPQEEGEQQGPGDAV</sequence>
<gene>
    <name evidence="2" type="ORF">AVDCRST_MAG90-1885</name>
</gene>
<accession>A0A6J4LR29</accession>
<feature type="compositionally biased region" description="Basic and acidic residues" evidence="1">
    <location>
        <begin position="45"/>
        <end position="64"/>
    </location>
</feature>
<protein>
    <submittedName>
        <fullName evidence="2">Uncharacterized protein</fullName>
    </submittedName>
</protein>
<feature type="compositionally biased region" description="Basic residues" evidence="1">
    <location>
        <begin position="65"/>
        <end position="77"/>
    </location>
</feature>
<feature type="non-terminal residue" evidence="2">
    <location>
        <position position="1"/>
    </location>
</feature>
<feature type="compositionally biased region" description="Basic residues" evidence="1">
    <location>
        <begin position="7"/>
        <end position="18"/>
    </location>
</feature>
<reference evidence="2" key="1">
    <citation type="submission" date="2020-02" db="EMBL/GenBank/DDBJ databases">
        <authorList>
            <person name="Meier V. D."/>
        </authorList>
    </citation>
    <scope>NUCLEOTIDE SEQUENCE</scope>
    <source>
        <strain evidence="2">AVDCRST_MAG90</strain>
    </source>
</reference>